<dbReference type="HAMAP" id="MF_01334">
    <property type="entry name" value="Ribosomal_bL25_CTC"/>
    <property type="match status" value="1"/>
</dbReference>
<comment type="caution">
    <text evidence="8">The sequence shown here is derived from an EMBL/GenBank/DDBJ whole genome shotgun (WGS) entry which is preliminary data.</text>
</comment>
<proteinExistence type="inferred from homology"/>
<keyword evidence="2 5" id="KW-0694">RNA-binding</keyword>
<dbReference type="GO" id="GO:0022625">
    <property type="term" value="C:cytosolic large ribosomal subunit"/>
    <property type="evidence" value="ECO:0007669"/>
    <property type="project" value="TreeGrafter"/>
</dbReference>
<dbReference type="NCBIfam" id="TIGR00731">
    <property type="entry name" value="bL25_bact_ctc"/>
    <property type="match status" value="1"/>
</dbReference>
<dbReference type="InterPro" id="IPR020057">
    <property type="entry name" value="Ribosomal_bL25_b-dom"/>
</dbReference>
<accession>A0A8I1KHM9</accession>
<evidence type="ECO:0000313" key="9">
    <source>
        <dbReference type="Proteomes" id="UP000623250"/>
    </source>
</evidence>
<dbReference type="PANTHER" id="PTHR33284:SF1">
    <property type="entry name" value="RIBOSOMAL PROTEIN L25_GLN-TRNA SYNTHETASE, ANTI-CODON-BINDING DOMAIN-CONTAINING PROTEIN"/>
    <property type="match status" value="1"/>
</dbReference>
<dbReference type="InterPro" id="IPR037121">
    <property type="entry name" value="Ribosomal_bL25_C"/>
</dbReference>
<evidence type="ECO:0000256" key="4">
    <source>
        <dbReference type="ARBA" id="ARBA00023274"/>
    </source>
</evidence>
<dbReference type="GO" id="GO:0008097">
    <property type="term" value="F:5S rRNA binding"/>
    <property type="evidence" value="ECO:0007669"/>
    <property type="project" value="InterPro"/>
</dbReference>
<organism evidence="8 9">
    <name type="scientific">Rhodomicrobium udaipurense</name>
    <dbReference type="NCBI Taxonomy" id="1202716"/>
    <lineage>
        <taxon>Bacteria</taxon>
        <taxon>Pseudomonadati</taxon>
        <taxon>Pseudomonadota</taxon>
        <taxon>Alphaproteobacteria</taxon>
        <taxon>Hyphomicrobiales</taxon>
        <taxon>Hyphomicrobiaceae</taxon>
        <taxon>Rhodomicrobium</taxon>
    </lineage>
</organism>
<dbReference type="Pfam" id="PF01386">
    <property type="entry name" value="Ribosomal_L25p"/>
    <property type="match status" value="1"/>
</dbReference>
<evidence type="ECO:0000259" key="6">
    <source>
        <dbReference type="Pfam" id="PF01386"/>
    </source>
</evidence>
<dbReference type="InterPro" id="IPR001021">
    <property type="entry name" value="Ribosomal_bL25_long"/>
</dbReference>
<reference evidence="8 9" key="1">
    <citation type="submission" date="2020-12" db="EMBL/GenBank/DDBJ databases">
        <title>Revised draft genomes of Rhodomicrobium vannielii ATCC 17100 and Rhodomicrobium udaipurense JA643.</title>
        <authorList>
            <person name="Conners E.M."/>
            <person name="Davenport E.J."/>
            <person name="Bose A."/>
        </authorList>
    </citation>
    <scope>NUCLEOTIDE SEQUENCE [LARGE SCALE GENOMIC DNA]</scope>
    <source>
        <strain evidence="8 9">JA643</strain>
    </source>
</reference>
<dbReference type="Gene3D" id="2.170.120.20">
    <property type="entry name" value="Ribosomal protein L25, beta domain"/>
    <property type="match status" value="1"/>
</dbReference>
<evidence type="ECO:0000313" key="8">
    <source>
        <dbReference type="EMBL" id="MBJ7543880.1"/>
    </source>
</evidence>
<dbReference type="InterPro" id="IPR020930">
    <property type="entry name" value="Ribosomal_uL5_bac-type"/>
</dbReference>
<dbReference type="EMBL" id="JAEMUK010000019">
    <property type="protein sequence ID" value="MBJ7543880.1"/>
    <property type="molecule type" value="Genomic_DNA"/>
</dbReference>
<keyword evidence="3 5" id="KW-0689">Ribosomal protein</keyword>
<evidence type="ECO:0000256" key="2">
    <source>
        <dbReference type="ARBA" id="ARBA00022884"/>
    </source>
</evidence>
<dbReference type="InterPro" id="IPR029751">
    <property type="entry name" value="Ribosomal_L25_dom"/>
</dbReference>
<dbReference type="InterPro" id="IPR011035">
    <property type="entry name" value="Ribosomal_bL25/Gln-tRNA_synth"/>
</dbReference>
<comment type="similarity">
    <text evidence="5">Belongs to the bacterial ribosomal protein bL25 family. CTC subfamily.</text>
</comment>
<dbReference type="InterPro" id="IPR020056">
    <property type="entry name" value="Rbsml_bL25/Gln-tRNA_synth_N"/>
</dbReference>
<dbReference type="RefSeq" id="WP_037237032.1">
    <property type="nucleotide sequence ID" value="NZ_JAEMUK010000019.1"/>
</dbReference>
<evidence type="ECO:0000256" key="5">
    <source>
        <dbReference type="HAMAP-Rule" id="MF_01334"/>
    </source>
</evidence>
<feature type="domain" description="Large ribosomal subunit protein bL25 beta" evidence="7">
    <location>
        <begin position="103"/>
        <end position="186"/>
    </location>
</feature>
<dbReference type="PANTHER" id="PTHR33284">
    <property type="entry name" value="RIBOSOMAL PROTEIN L25/GLN-TRNA SYNTHETASE, ANTI-CODON-BINDING DOMAIN-CONTAINING PROTEIN"/>
    <property type="match status" value="1"/>
</dbReference>
<feature type="domain" description="Large ribosomal subunit protein bL25 L25" evidence="6">
    <location>
        <begin position="7"/>
        <end position="94"/>
    </location>
</feature>
<comment type="function">
    <text evidence="5">This is one of the proteins that binds to the 5S RNA in the ribosome where it forms part of the central protuberance.</text>
</comment>
<dbReference type="Proteomes" id="UP000623250">
    <property type="component" value="Unassembled WGS sequence"/>
</dbReference>
<dbReference type="SUPFAM" id="SSF50715">
    <property type="entry name" value="Ribosomal protein L25-like"/>
    <property type="match status" value="1"/>
</dbReference>
<keyword evidence="1 5" id="KW-0699">rRNA-binding</keyword>
<keyword evidence="4 5" id="KW-0687">Ribonucleoprotein</keyword>
<dbReference type="GO" id="GO:0006412">
    <property type="term" value="P:translation"/>
    <property type="evidence" value="ECO:0007669"/>
    <property type="project" value="UniProtKB-UniRule"/>
</dbReference>
<evidence type="ECO:0000256" key="1">
    <source>
        <dbReference type="ARBA" id="ARBA00022730"/>
    </source>
</evidence>
<gene>
    <name evidence="5" type="primary">rplY</name>
    <name evidence="5" type="synonym">ctc</name>
    <name evidence="8" type="ORF">JDN41_09930</name>
</gene>
<sequence>MAEVIELKAQAREGTGKLANRALRAKKLVPGVIYGGEKGPANVALEYRHVWQHYQTGHFLSTVYLLDIDGKKERVIPRDVQVDPVRDFPIHVDFLRVSKSSRIEVEIPVHFINEEASPGLKRGGALNIVRHAVELSCPADSIPESITVDLTGYDIGDSIHISAVKLPASITPTITDRDFTVATIAGAAAQISEEAAEAAAAEKSE</sequence>
<comment type="subunit">
    <text evidence="5">Part of the 50S ribosomal subunit; part of the 5S rRNA/L5/L18/L25 subcomplex. Contacts the 5S rRNA. Binds to the 5S rRNA independently of L5 and L18.</text>
</comment>
<evidence type="ECO:0000259" key="7">
    <source>
        <dbReference type="Pfam" id="PF14693"/>
    </source>
</evidence>
<dbReference type="NCBIfam" id="NF004128">
    <property type="entry name" value="PRK05618.1-2"/>
    <property type="match status" value="1"/>
</dbReference>
<evidence type="ECO:0000256" key="3">
    <source>
        <dbReference type="ARBA" id="ARBA00022980"/>
    </source>
</evidence>
<name>A0A8I1KHM9_9HYPH</name>
<dbReference type="Gene3D" id="2.40.240.10">
    <property type="entry name" value="Ribosomal Protein L25, Chain P"/>
    <property type="match status" value="1"/>
</dbReference>
<protein>
    <recommendedName>
        <fullName evidence="5">Large ribosomal subunit protein bL25</fullName>
    </recommendedName>
    <alternativeName>
        <fullName evidence="5">General stress protein CTC</fullName>
    </alternativeName>
</protein>
<dbReference type="AlphaFoldDB" id="A0A8I1KHM9"/>
<dbReference type="Pfam" id="PF14693">
    <property type="entry name" value="Ribosomal_TL5_C"/>
    <property type="match status" value="1"/>
</dbReference>
<dbReference type="GO" id="GO:0003735">
    <property type="term" value="F:structural constituent of ribosome"/>
    <property type="evidence" value="ECO:0007669"/>
    <property type="project" value="InterPro"/>
</dbReference>
<keyword evidence="9" id="KW-1185">Reference proteome</keyword>
<dbReference type="CDD" id="cd00495">
    <property type="entry name" value="Ribosomal_L25_TL5_CTC"/>
    <property type="match status" value="1"/>
</dbReference>